<gene>
    <name evidence="2" type="ORF">NZH93_21220</name>
</gene>
<feature type="transmembrane region" description="Helical" evidence="1">
    <location>
        <begin position="73"/>
        <end position="97"/>
    </location>
</feature>
<proteinExistence type="predicted"/>
<evidence type="ECO:0000256" key="1">
    <source>
        <dbReference type="SAM" id="Phobius"/>
    </source>
</evidence>
<dbReference type="AlphaFoldDB" id="A0A9X2VQ48"/>
<keyword evidence="3" id="KW-1185">Reference proteome</keyword>
<keyword evidence="1" id="KW-1133">Transmembrane helix</keyword>
<dbReference type="EMBL" id="JANYMP010000010">
    <property type="protein sequence ID" value="MCS7479393.1"/>
    <property type="molecule type" value="Genomic_DNA"/>
</dbReference>
<name>A0A9X2VQ48_9PSEU</name>
<dbReference type="RefSeq" id="WP_259624899.1">
    <property type="nucleotide sequence ID" value="NZ_JANYMP010000010.1"/>
</dbReference>
<comment type="caution">
    <text evidence="2">The sequence shown here is derived from an EMBL/GenBank/DDBJ whole genome shotgun (WGS) entry which is preliminary data.</text>
</comment>
<dbReference type="PROSITE" id="PS51257">
    <property type="entry name" value="PROKAR_LIPOPROTEIN"/>
    <property type="match status" value="1"/>
</dbReference>
<keyword evidence="1" id="KW-0812">Transmembrane</keyword>
<evidence type="ECO:0000313" key="3">
    <source>
        <dbReference type="Proteomes" id="UP001141259"/>
    </source>
</evidence>
<organism evidence="2 3">
    <name type="scientific">Umezawaea endophytica</name>
    <dbReference type="NCBI Taxonomy" id="1654476"/>
    <lineage>
        <taxon>Bacteria</taxon>
        <taxon>Bacillati</taxon>
        <taxon>Actinomycetota</taxon>
        <taxon>Actinomycetes</taxon>
        <taxon>Pseudonocardiales</taxon>
        <taxon>Pseudonocardiaceae</taxon>
        <taxon>Umezawaea</taxon>
    </lineage>
</organism>
<accession>A0A9X2VQ48</accession>
<feature type="transmembrane region" description="Helical" evidence="1">
    <location>
        <begin position="45"/>
        <end position="66"/>
    </location>
</feature>
<keyword evidence="1" id="KW-0472">Membrane</keyword>
<sequence length="123" mass="13314">MEREEWRYVWITAVGAALGFGWWSAFQAATSGCDGTLPFCDLGWILVLPLVPVVSWLLPWPVLLWLGVEKPGVAAGIGSVVFSLTGWIVLMVSGLVIPVPLPLWLTTTLLGGLSYLIAARYTA</sequence>
<feature type="transmembrane region" description="Helical" evidence="1">
    <location>
        <begin position="7"/>
        <end position="25"/>
    </location>
</feature>
<evidence type="ECO:0000313" key="2">
    <source>
        <dbReference type="EMBL" id="MCS7479393.1"/>
    </source>
</evidence>
<protein>
    <submittedName>
        <fullName evidence="2">Uncharacterized protein</fullName>
    </submittedName>
</protein>
<dbReference type="Proteomes" id="UP001141259">
    <property type="component" value="Unassembled WGS sequence"/>
</dbReference>
<feature type="transmembrane region" description="Helical" evidence="1">
    <location>
        <begin position="103"/>
        <end position="121"/>
    </location>
</feature>
<reference evidence="2" key="1">
    <citation type="submission" date="2022-08" db="EMBL/GenBank/DDBJ databases">
        <authorList>
            <person name="Tistechok S."/>
            <person name="Samborskyy M."/>
            <person name="Roman I."/>
        </authorList>
    </citation>
    <scope>NUCLEOTIDE SEQUENCE</scope>
    <source>
        <strain evidence="2">DSM 103496</strain>
    </source>
</reference>